<dbReference type="Proteomes" id="UP000094444">
    <property type="component" value="Unassembled WGS sequence"/>
</dbReference>
<name>A0A2P5HIK9_DIAHE</name>
<keyword evidence="1" id="KW-1133">Transmembrane helix</keyword>
<dbReference type="EMBL" id="MAVT02001815">
    <property type="protein sequence ID" value="POS70087.1"/>
    <property type="molecule type" value="Genomic_DNA"/>
</dbReference>
<sequence>MDSFGHGDEGDVLIYSTMDAPKPILTQALKQTAEGEKPALHVASCIRGQQMVIPSFDDIFQDWARNTNSGMMSNPKKLKKLEMDDYALCGAGMFMNAEFAPLCIMTFLTAWLFFFDDKVDNKDGELFGDSGQFSALTQQALDYAAYTLGLKDDYEEPEGGVDDFVGLFHSVGQALRGALCKATWLFDEAQVCMYTICSATEYASGVRLPDTDVLPVSELVQLWTEIRDLMIFLTTTRYNLGPYFTRDGSVVVTI</sequence>
<dbReference type="Gene3D" id="1.10.600.10">
    <property type="entry name" value="Farnesyl Diphosphate Synthase"/>
    <property type="match status" value="1"/>
</dbReference>
<keyword evidence="3" id="KW-1185">Reference proteome</keyword>
<dbReference type="InterPro" id="IPR008949">
    <property type="entry name" value="Isoprenoid_synthase_dom_sf"/>
</dbReference>
<reference evidence="2" key="1">
    <citation type="submission" date="2017-09" db="EMBL/GenBank/DDBJ databases">
        <title>Polyketide synthases of a Diaporthe helianthi virulent isolate.</title>
        <authorList>
            <person name="Baroncelli R."/>
        </authorList>
    </citation>
    <scope>NUCLEOTIDE SEQUENCE [LARGE SCALE GENOMIC DNA]</scope>
    <source>
        <strain evidence="2">7/96</strain>
    </source>
</reference>
<dbReference type="OrthoDB" id="2861623at2759"/>
<gene>
    <name evidence="2" type="ORF">DHEL01_v211521</name>
</gene>
<protein>
    <submittedName>
        <fullName evidence="2">Uncharacterized protein</fullName>
    </submittedName>
</protein>
<keyword evidence="1" id="KW-0472">Membrane</keyword>
<evidence type="ECO:0000313" key="2">
    <source>
        <dbReference type="EMBL" id="POS70087.1"/>
    </source>
</evidence>
<proteinExistence type="predicted"/>
<evidence type="ECO:0000313" key="3">
    <source>
        <dbReference type="Proteomes" id="UP000094444"/>
    </source>
</evidence>
<evidence type="ECO:0000256" key="1">
    <source>
        <dbReference type="SAM" id="Phobius"/>
    </source>
</evidence>
<organism evidence="2 3">
    <name type="scientific">Diaporthe helianthi</name>
    <dbReference type="NCBI Taxonomy" id="158607"/>
    <lineage>
        <taxon>Eukaryota</taxon>
        <taxon>Fungi</taxon>
        <taxon>Dikarya</taxon>
        <taxon>Ascomycota</taxon>
        <taxon>Pezizomycotina</taxon>
        <taxon>Sordariomycetes</taxon>
        <taxon>Sordariomycetidae</taxon>
        <taxon>Diaporthales</taxon>
        <taxon>Diaporthaceae</taxon>
        <taxon>Diaporthe</taxon>
    </lineage>
</organism>
<dbReference type="AlphaFoldDB" id="A0A2P5HIK9"/>
<comment type="caution">
    <text evidence="2">The sequence shown here is derived from an EMBL/GenBank/DDBJ whole genome shotgun (WGS) entry which is preliminary data.</text>
</comment>
<keyword evidence="1" id="KW-0812">Transmembrane</keyword>
<dbReference type="InParanoid" id="A0A2P5HIK9"/>
<dbReference type="SUPFAM" id="SSF48576">
    <property type="entry name" value="Terpenoid synthases"/>
    <property type="match status" value="1"/>
</dbReference>
<accession>A0A2P5HIK9</accession>
<feature type="transmembrane region" description="Helical" evidence="1">
    <location>
        <begin position="86"/>
        <end position="114"/>
    </location>
</feature>